<gene>
    <name evidence="2" type="ORF">SAMN05216481_10239</name>
</gene>
<feature type="compositionally biased region" description="Basic and acidic residues" evidence="1">
    <location>
        <begin position="14"/>
        <end position="45"/>
    </location>
</feature>
<name>A0A1H9AV89_9ACTN</name>
<protein>
    <submittedName>
        <fullName evidence="2">Uncharacterized protein</fullName>
    </submittedName>
</protein>
<feature type="region of interest" description="Disordered" evidence="1">
    <location>
        <begin position="1"/>
        <end position="91"/>
    </location>
</feature>
<evidence type="ECO:0000313" key="2">
    <source>
        <dbReference type="EMBL" id="SEP80712.1"/>
    </source>
</evidence>
<keyword evidence="3" id="KW-1185">Reference proteome</keyword>
<sequence length="91" mass="9833">MPDQNATPAGPPDSPDRSGRENGDRPRDDGRDPVEQDPAVRRAFADDDTTTALTTEEQDDRGPLAPDFREPEEPSGREPGGTPREDPPGPD</sequence>
<dbReference type="Proteomes" id="UP000199055">
    <property type="component" value="Unassembled WGS sequence"/>
</dbReference>
<dbReference type="AlphaFoldDB" id="A0A1H9AV89"/>
<organism evidence="2 3">
    <name type="scientific">Streptomyces radiopugnans</name>
    <dbReference type="NCBI Taxonomy" id="403935"/>
    <lineage>
        <taxon>Bacteria</taxon>
        <taxon>Bacillati</taxon>
        <taxon>Actinomycetota</taxon>
        <taxon>Actinomycetes</taxon>
        <taxon>Kitasatosporales</taxon>
        <taxon>Streptomycetaceae</taxon>
        <taxon>Streptomyces</taxon>
    </lineage>
</organism>
<reference evidence="2 3" key="1">
    <citation type="submission" date="2016-10" db="EMBL/GenBank/DDBJ databases">
        <authorList>
            <person name="de Groot N.N."/>
        </authorList>
    </citation>
    <scope>NUCLEOTIDE SEQUENCE [LARGE SCALE GENOMIC DNA]</scope>
    <source>
        <strain evidence="2 3">CGMCC 4.3519</strain>
    </source>
</reference>
<evidence type="ECO:0000313" key="3">
    <source>
        <dbReference type="Proteomes" id="UP000199055"/>
    </source>
</evidence>
<accession>A0A1H9AV89</accession>
<dbReference type="EMBL" id="FOET01000002">
    <property type="protein sequence ID" value="SEP80712.1"/>
    <property type="molecule type" value="Genomic_DNA"/>
</dbReference>
<evidence type="ECO:0000256" key="1">
    <source>
        <dbReference type="SAM" id="MobiDB-lite"/>
    </source>
</evidence>
<feature type="compositionally biased region" description="Basic and acidic residues" evidence="1">
    <location>
        <begin position="67"/>
        <end position="76"/>
    </location>
</feature>
<dbReference type="RefSeq" id="WP_093655920.1">
    <property type="nucleotide sequence ID" value="NZ_FOET01000002.1"/>
</dbReference>
<proteinExistence type="predicted"/>